<evidence type="ECO:0000256" key="1">
    <source>
        <dbReference type="SAM" id="MobiDB-lite"/>
    </source>
</evidence>
<dbReference type="AlphaFoldDB" id="A0A2R6RVF5"/>
<feature type="region of interest" description="Disordered" evidence="1">
    <location>
        <begin position="952"/>
        <end position="1030"/>
    </location>
</feature>
<organism evidence="2 3">
    <name type="scientific">Hermanssonia centrifuga</name>
    <dbReference type="NCBI Taxonomy" id="98765"/>
    <lineage>
        <taxon>Eukaryota</taxon>
        <taxon>Fungi</taxon>
        <taxon>Dikarya</taxon>
        <taxon>Basidiomycota</taxon>
        <taxon>Agaricomycotina</taxon>
        <taxon>Agaricomycetes</taxon>
        <taxon>Polyporales</taxon>
        <taxon>Meruliaceae</taxon>
        <taxon>Hermanssonia</taxon>
    </lineage>
</organism>
<feature type="compositionally biased region" description="Polar residues" evidence="1">
    <location>
        <begin position="885"/>
        <end position="894"/>
    </location>
</feature>
<feature type="compositionally biased region" description="Basic and acidic residues" evidence="1">
    <location>
        <begin position="790"/>
        <end position="805"/>
    </location>
</feature>
<accession>A0A2R6RVF5</accession>
<dbReference type="EMBL" id="MLYV02000162">
    <property type="protein sequence ID" value="PSS34008.1"/>
    <property type="molecule type" value="Genomic_DNA"/>
</dbReference>
<feature type="compositionally biased region" description="Low complexity" evidence="1">
    <location>
        <begin position="960"/>
        <end position="971"/>
    </location>
</feature>
<dbReference type="Proteomes" id="UP000186601">
    <property type="component" value="Unassembled WGS sequence"/>
</dbReference>
<feature type="compositionally biased region" description="Polar residues" evidence="1">
    <location>
        <begin position="981"/>
        <end position="995"/>
    </location>
</feature>
<gene>
    <name evidence="2" type="ORF">PHLCEN_2v1912</name>
</gene>
<comment type="caution">
    <text evidence="2">The sequence shown here is derived from an EMBL/GenBank/DDBJ whole genome shotgun (WGS) entry which is preliminary data.</text>
</comment>
<proteinExistence type="predicted"/>
<protein>
    <recommendedName>
        <fullName evidence="4">Arrestin C-terminal-like domain-containing protein</fullName>
    </recommendedName>
</protein>
<feature type="region of interest" description="Disordered" evidence="1">
    <location>
        <begin position="1042"/>
        <end position="1083"/>
    </location>
</feature>
<evidence type="ECO:0000313" key="2">
    <source>
        <dbReference type="EMBL" id="PSS34008.1"/>
    </source>
</evidence>
<evidence type="ECO:0000313" key="3">
    <source>
        <dbReference type="Proteomes" id="UP000186601"/>
    </source>
</evidence>
<reference evidence="2 3" key="1">
    <citation type="submission" date="2018-02" db="EMBL/GenBank/DDBJ databases">
        <title>Genome sequence of the basidiomycete white-rot fungus Phlebia centrifuga.</title>
        <authorList>
            <person name="Granchi Z."/>
            <person name="Peng M."/>
            <person name="de Vries R.P."/>
            <person name="Hilden K."/>
            <person name="Makela M.R."/>
            <person name="Grigoriev I."/>
            <person name="Riley R."/>
        </authorList>
    </citation>
    <scope>NUCLEOTIDE SEQUENCE [LARGE SCALE GENOMIC DNA]</scope>
    <source>
        <strain evidence="2 3">FBCC195</strain>
    </source>
</reference>
<feature type="region of interest" description="Disordered" evidence="1">
    <location>
        <begin position="738"/>
        <end position="839"/>
    </location>
</feature>
<feature type="compositionally biased region" description="Basic and acidic residues" evidence="1">
    <location>
        <begin position="755"/>
        <end position="777"/>
    </location>
</feature>
<feature type="compositionally biased region" description="Basic residues" evidence="1">
    <location>
        <begin position="778"/>
        <end position="789"/>
    </location>
</feature>
<feature type="region of interest" description="Disordered" evidence="1">
    <location>
        <begin position="471"/>
        <end position="494"/>
    </location>
</feature>
<feature type="region of interest" description="Disordered" evidence="1">
    <location>
        <begin position="693"/>
        <end position="713"/>
    </location>
</feature>
<name>A0A2R6RVF5_9APHY</name>
<feature type="region of interest" description="Disordered" evidence="1">
    <location>
        <begin position="611"/>
        <end position="638"/>
    </location>
</feature>
<feature type="region of interest" description="Disordered" evidence="1">
    <location>
        <begin position="854"/>
        <end position="917"/>
    </location>
</feature>
<feature type="compositionally biased region" description="Basic and acidic residues" evidence="1">
    <location>
        <begin position="480"/>
        <end position="492"/>
    </location>
</feature>
<feature type="compositionally biased region" description="Polar residues" evidence="1">
    <location>
        <begin position="744"/>
        <end position="753"/>
    </location>
</feature>
<dbReference type="OrthoDB" id="298939at2759"/>
<keyword evidence="3" id="KW-1185">Reference proteome</keyword>
<sequence length="1099" mass="118736">MALPSRPEPMNATSHHPKVRTTLRFADPLFVAGGAVSGKMEVECRTEKELGVGVIMVELFAIEELTSRDHSATQTFLHTRRIFQGPGLPPSNSVHPHPLPGESLLPAHYHHARRGTTTFWFRLPLPKSSPSAIDFGSGLAQLRYEVRATVGVIWKGQKQLVTDRQQVDVVESFCEDIARNPPEGVAVGENGKIWLQGRVMGDFVVAGQPVWIEVMVKNHSTKKNTGLSISLIRDLRLPGFQSTQKQPLQVTDTLTFESFRGADHTILPGTEAAATIMLNVPEHARTVKGGRREGDEETGRSSECLFQVRCVFIVKLVMGFGSKDVELELPVSVLDPAALPEDYIGVPMDSDYVVANVPPHHALPISTIPYVNPSSPSYDYSLSASPPILPFVDQGQVWLPSPSATPLHYPPLSASLSQQPYLYPSLAVGPPVYATPHRPSSAQPVPSQSLYLDGTTFPPLSMHHHLLPPVSETQQSAELSPEREEGKGERASRIAQHLRMTSRHRSVSPPSHRYQVSTSHAVPVMYAETTEQPRQLSLSPASPGLLVAEHILQDSLSPEAGEVVSPRPLLSPKQSFSVDPFTHTTFSKSERVEALERMAAETVQANANMSNSVPDISLDKDKTLPAPPVPSSKTKPVDIRPKINSLFPLSADEGVTPPTPTIAALSPKASRGFSGLDALEARLLFDVGTRKAKLEEKKHDGPSIQPITIPRPTDVQNLPIDSAISSLSLPGLGAEEGTLRLGEANSSPATSQRAGDFKAAHKPALERPSESSKTHEARVRKKSGPRSRHSAKEQEQFQRLRKAAEGRVAAWLGSIDPEIPPSTTTPPQDDHLPLKPEPNITASLEKEAIPETSLKVAEREHSSEARVGTSPGTRSSGFRLLKANNEASSTTSAHDVTAKPAKDAGADRNIKRKQLPAFLPLPADPEVHYDVRSARGGRGGKVTAVAALWASAAQKPSDLSPSPSARSTPRPQLAKPVVSKKINTNASPLTTSANTAEVKKPADRPSPLPQEAAQETNHRRPRTKATSLPAIMSSSLATPMLSSTASLAKPPPALGDRIRLQNKLPPTISESSAPPKVPPKTEMAFGQARLRELIKKYQG</sequence>
<evidence type="ECO:0008006" key="4">
    <source>
        <dbReference type="Google" id="ProtNLM"/>
    </source>
</evidence>
<feature type="compositionally biased region" description="Basic and acidic residues" evidence="1">
    <location>
        <begin position="896"/>
        <end position="909"/>
    </location>
</feature>
<dbReference type="STRING" id="98765.A0A2R6RVF5"/>